<dbReference type="RefSeq" id="WP_104409763.1">
    <property type="nucleotide sequence ID" value="NZ_PTIS01000007.1"/>
</dbReference>
<gene>
    <name evidence="3" type="ORF">BD821_1079</name>
</gene>
<dbReference type="PROSITE" id="PS51737">
    <property type="entry name" value="RECOMBINASE_DNA_BIND"/>
    <property type="match status" value="1"/>
</dbReference>
<dbReference type="InterPro" id="IPR011109">
    <property type="entry name" value="DNA_bind_recombinase_dom"/>
</dbReference>
<dbReference type="InterPro" id="IPR006119">
    <property type="entry name" value="Resolv_N"/>
</dbReference>
<dbReference type="CDD" id="cd00338">
    <property type="entry name" value="Ser_Recombinase"/>
    <property type="match status" value="1"/>
</dbReference>
<dbReference type="SMART" id="SM00857">
    <property type="entry name" value="Resolvase"/>
    <property type="match status" value="1"/>
</dbReference>
<evidence type="ECO:0000259" key="2">
    <source>
        <dbReference type="PROSITE" id="PS51737"/>
    </source>
</evidence>
<protein>
    <submittedName>
        <fullName evidence="3">Site-specific DNA recombinase</fullName>
    </submittedName>
</protein>
<evidence type="ECO:0000313" key="4">
    <source>
        <dbReference type="Proteomes" id="UP000239863"/>
    </source>
</evidence>
<organism evidence="3 4">
    <name type="scientific">Clostridium algidicarnis DSM 15099</name>
    <dbReference type="NCBI Taxonomy" id="1121295"/>
    <lineage>
        <taxon>Bacteria</taxon>
        <taxon>Bacillati</taxon>
        <taxon>Bacillota</taxon>
        <taxon>Clostridia</taxon>
        <taxon>Eubacteriales</taxon>
        <taxon>Clostridiaceae</taxon>
        <taxon>Clostridium</taxon>
    </lineage>
</organism>
<comment type="caution">
    <text evidence="3">The sequence shown here is derived from an EMBL/GenBank/DDBJ whole genome shotgun (WGS) entry which is preliminary data.</text>
</comment>
<evidence type="ECO:0000259" key="1">
    <source>
        <dbReference type="PROSITE" id="PS51736"/>
    </source>
</evidence>
<proteinExistence type="predicted"/>
<dbReference type="Pfam" id="PF13408">
    <property type="entry name" value="Zn_ribbon_recom"/>
    <property type="match status" value="1"/>
</dbReference>
<name>A0A2S6FXT8_9CLOT</name>
<evidence type="ECO:0000313" key="3">
    <source>
        <dbReference type="EMBL" id="PPK48372.1"/>
    </source>
</evidence>
<dbReference type="OrthoDB" id="9781670at2"/>
<accession>A0A2S6FXT8</accession>
<dbReference type="Pfam" id="PF00239">
    <property type="entry name" value="Resolvase"/>
    <property type="match status" value="1"/>
</dbReference>
<dbReference type="GO" id="GO:0000150">
    <property type="term" value="F:DNA strand exchange activity"/>
    <property type="evidence" value="ECO:0007669"/>
    <property type="project" value="InterPro"/>
</dbReference>
<dbReference type="InterPro" id="IPR038109">
    <property type="entry name" value="DNA_bind_recomb_sf"/>
</dbReference>
<dbReference type="GO" id="GO:0003677">
    <property type="term" value="F:DNA binding"/>
    <property type="evidence" value="ECO:0007669"/>
    <property type="project" value="InterPro"/>
</dbReference>
<reference evidence="3 4" key="1">
    <citation type="submission" date="2018-02" db="EMBL/GenBank/DDBJ databases">
        <title>Genomic Encyclopedia of Archaeal and Bacterial Type Strains, Phase II (KMG-II): from individual species to whole genera.</title>
        <authorList>
            <person name="Goeker M."/>
        </authorList>
    </citation>
    <scope>NUCLEOTIDE SEQUENCE [LARGE SCALE GENOMIC DNA]</scope>
    <source>
        <strain evidence="3 4">DSM 15099</strain>
    </source>
</reference>
<dbReference type="PROSITE" id="PS51736">
    <property type="entry name" value="RECOMBINASES_3"/>
    <property type="match status" value="1"/>
</dbReference>
<dbReference type="Pfam" id="PF07508">
    <property type="entry name" value="Recombinase"/>
    <property type="match status" value="1"/>
</dbReference>
<dbReference type="STRING" id="37659.GCA_000703125_02465"/>
<sequence>MKVAIYSRKSRITNTGDSIENQINLCKDYCKDKIVDEIFIYEDEGFSGKNTERPEFKRMLEDARRHKFNFIICYRLDRISRNLYDFTNIINELDTLNIQFVSIKEQFDTSSPMGKAMMYIASIFAQLERETTAQRVSDNMLLLAKSGQWLGGQTPLGYKSKCKTSYDNNKINKKTYVLSPIESEITTIRLIYDLYEKKRSLNKVKDLLNENLIPAKSSINWTAKRVQIILRSPVYVKSSPKVLDYLSANNINVFGNPNGHGILIYNKTKNITQKRDRSEWVASISDHNGIIDSPKWLQVQSLLDTNARTPPAKGTSNRALLVGILKCANCNGNMYIKHGHTLANSNVRILYYVCENKSKSKGKLCNNGNVRVDEIENALIEDINKILIDTSKLIESLFNTIKLKDYSLYSLNINKEIQYKNIKIQNLLDELSLSPELSKHIKPKIIELETSINDLKYKQLSRKMHLKNNYLLNLFSKEKLNLSMFKDYITLEEKKYILRGLIESIYFDEKNHSLEINYK</sequence>
<feature type="domain" description="Recombinase" evidence="2">
    <location>
        <begin position="155"/>
        <end position="309"/>
    </location>
</feature>
<dbReference type="PANTHER" id="PTHR30461:SF23">
    <property type="entry name" value="DNA RECOMBINASE-RELATED"/>
    <property type="match status" value="1"/>
</dbReference>
<dbReference type="SUPFAM" id="SSF53041">
    <property type="entry name" value="Resolvase-like"/>
    <property type="match status" value="1"/>
</dbReference>
<dbReference type="InterPro" id="IPR036162">
    <property type="entry name" value="Resolvase-like_N_sf"/>
</dbReference>
<dbReference type="InterPro" id="IPR025827">
    <property type="entry name" value="Zn_ribbon_recom_dom"/>
</dbReference>
<feature type="domain" description="Resolvase/invertase-type recombinase catalytic" evidence="1">
    <location>
        <begin position="2"/>
        <end position="147"/>
    </location>
</feature>
<dbReference type="InterPro" id="IPR050639">
    <property type="entry name" value="SSR_resolvase"/>
</dbReference>
<dbReference type="Gene3D" id="3.40.50.1390">
    <property type="entry name" value="Resolvase, N-terminal catalytic domain"/>
    <property type="match status" value="1"/>
</dbReference>
<dbReference type="EMBL" id="PTIS01000007">
    <property type="protein sequence ID" value="PPK48372.1"/>
    <property type="molecule type" value="Genomic_DNA"/>
</dbReference>
<dbReference type="PANTHER" id="PTHR30461">
    <property type="entry name" value="DNA-INVERTASE FROM LAMBDOID PROPHAGE"/>
    <property type="match status" value="1"/>
</dbReference>
<dbReference type="AlphaFoldDB" id="A0A2S6FXT8"/>
<dbReference type="Proteomes" id="UP000239863">
    <property type="component" value="Unassembled WGS sequence"/>
</dbReference>
<dbReference type="Gene3D" id="3.90.1750.20">
    <property type="entry name" value="Putative Large Serine Recombinase, Chain B, Domain 2"/>
    <property type="match status" value="1"/>
</dbReference>